<accession>A0A9X6NAQ1</accession>
<evidence type="ECO:0000313" key="5">
    <source>
        <dbReference type="Proteomes" id="UP000192578"/>
    </source>
</evidence>
<comment type="caution">
    <text evidence="4">The sequence shown here is derived from an EMBL/GenBank/DDBJ whole genome shotgun (WGS) entry which is preliminary data.</text>
</comment>
<dbReference type="SUPFAM" id="SSF48264">
    <property type="entry name" value="Cytochrome P450"/>
    <property type="match status" value="1"/>
</dbReference>
<dbReference type="GO" id="GO:0016020">
    <property type="term" value="C:membrane"/>
    <property type="evidence" value="ECO:0007669"/>
    <property type="project" value="TreeGrafter"/>
</dbReference>
<feature type="binding site" description="axial binding residue" evidence="3">
    <location>
        <position position="378"/>
    </location>
    <ligand>
        <name>heme</name>
        <dbReference type="ChEBI" id="CHEBI:30413"/>
    </ligand>
    <ligandPart>
        <name>Fe</name>
        <dbReference type="ChEBI" id="CHEBI:18248"/>
    </ligandPart>
</feature>
<dbReference type="CDD" id="cd00302">
    <property type="entry name" value="cytochrome_P450"/>
    <property type="match status" value="1"/>
</dbReference>
<keyword evidence="3" id="KW-0408">Iron</keyword>
<comment type="cofactor">
    <cofactor evidence="3">
        <name>heme</name>
        <dbReference type="ChEBI" id="CHEBI:30413"/>
    </cofactor>
</comment>
<dbReference type="EMBL" id="MTYJ01000203">
    <property type="protein sequence ID" value="OWA50787.1"/>
    <property type="molecule type" value="Genomic_DNA"/>
</dbReference>
<comment type="similarity">
    <text evidence="1">Belongs to the cytochrome P450 family.</text>
</comment>
<evidence type="ECO:0000313" key="4">
    <source>
        <dbReference type="EMBL" id="OWA50787.1"/>
    </source>
</evidence>
<dbReference type="AlphaFoldDB" id="A0A9X6NAQ1"/>
<dbReference type="Proteomes" id="UP000192578">
    <property type="component" value="Unassembled WGS sequence"/>
</dbReference>
<keyword evidence="3" id="KW-0349">Heme</keyword>
<evidence type="ECO:0000256" key="3">
    <source>
        <dbReference type="PIRSR" id="PIRSR602401-1"/>
    </source>
</evidence>
<dbReference type="PRINTS" id="PR00463">
    <property type="entry name" value="EP450I"/>
</dbReference>
<dbReference type="GO" id="GO:0020037">
    <property type="term" value="F:heme binding"/>
    <property type="evidence" value="ECO:0007669"/>
    <property type="project" value="InterPro"/>
</dbReference>
<dbReference type="InterPro" id="IPR002401">
    <property type="entry name" value="Cyt_P450_E_grp-I"/>
</dbReference>
<dbReference type="Pfam" id="PF00067">
    <property type="entry name" value="p450"/>
    <property type="match status" value="2"/>
</dbReference>
<evidence type="ECO:0000256" key="2">
    <source>
        <dbReference type="ARBA" id="ARBA00023033"/>
    </source>
</evidence>
<name>A0A9X6NAQ1_HYPEX</name>
<organism evidence="4 5">
    <name type="scientific">Hypsibius exemplaris</name>
    <name type="common">Freshwater tardigrade</name>
    <dbReference type="NCBI Taxonomy" id="2072580"/>
    <lineage>
        <taxon>Eukaryota</taxon>
        <taxon>Metazoa</taxon>
        <taxon>Ecdysozoa</taxon>
        <taxon>Tardigrada</taxon>
        <taxon>Eutardigrada</taxon>
        <taxon>Parachela</taxon>
        <taxon>Hypsibioidea</taxon>
        <taxon>Hypsibiidae</taxon>
        <taxon>Hypsibius</taxon>
    </lineage>
</organism>
<dbReference type="InterPro" id="IPR001128">
    <property type="entry name" value="Cyt_P450"/>
</dbReference>
<dbReference type="GO" id="GO:0005506">
    <property type="term" value="F:iron ion binding"/>
    <property type="evidence" value="ECO:0007669"/>
    <property type="project" value="InterPro"/>
</dbReference>
<reference evidence="5" key="1">
    <citation type="submission" date="2017-01" db="EMBL/GenBank/DDBJ databases">
        <title>Comparative genomics of anhydrobiosis in the tardigrade Hypsibius dujardini.</title>
        <authorList>
            <person name="Yoshida Y."/>
            <person name="Koutsovoulos G."/>
            <person name="Laetsch D."/>
            <person name="Stevens L."/>
            <person name="Kumar S."/>
            <person name="Horikawa D."/>
            <person name="Ishino K."/>
            <person name="Komine S."/>
            <person name="Tomita M."/>
            <person name="Blaxter M."/>
            <person name="Arakawa K."/>
        </authorList>
    </citation>
    <scope>NUCLEOTIDE SEQUENCE [LARGE SCALE GENOMIC DNA]</scope>
    <source>
        <strain evidence="5">Z151</strain>
    </source>
</reference>
<proteinExistence type="inferred from homology"/>
<keyword evidence="2" id="KW-0560">Oxidoreductase</keyword>
<keyword evidence="2" id="KW-0503">Monooxygenase</keyword>
<keyword evidence="3" id="KW-0479">Metal-binding</keyword>
<protein>
    <submittedName>
        <fullName evidence="4">Cytochrome P450 20A1</fullName>
    </submittedName>
</protein>
<dbReference type="GO" id="GO:0004497">
    <property type="term" value="F:monooxygenase activity"/>
    <property type="evidence" value="ECO:0007669"/>
    <property type="project" value="UniProtKB-KW"/>
</dbReference>
<dbReference type="PANTHER" id="PTHR24280:SF4">
    <property type="entry name" value="CYTOCHROME P450 20A1"/>
    <property type="match status" value="1"/>
</dbReference>
<dbReference type="GO" id="GO:0016705">
    <property type="term" value="F:oxidoreductase activity, acting on paired donors, with incorporation or reduction of molecular oxygen"/>
    <property type="evidence" value="ECO:0007669"/>
    <property type="project" value="InterPro"/>
</dbReference>
<dbReference type="OrthoDB" id="1470350at2759"/>
<keyword evidence="5" id="KW-1185">Reference proteome</keyword>
<dbReference type="InterPro" id="IPR036396">
    <property type="entry name" value="Cyt_P450_sf"/>
</dbReference>
<sequence>MFTVGSFLLTAVLGLAGYIISKFIWQIYFSRSNGSRIPGPPIINEKEGNLRELRQAETLSTYIEGLHNKYGPIVLFYMGPQPVVSIGSAELFQESMQSKLFDRPEVLFKPPLVEVITASSIQLTNGPEGRRRHALYSHFFNATAKFFPQFQKCIDEISSSLAGSDGPILLKPIAFDLTLSVMSKCAFAGVFAESELTRLISFYDLWSSDIEKKLKGRDIDEGTAYPEQIRKIVEDALSKRRRGEVLIWAIYFLAKQPDIQDKLAREMRQNLSGSSENWEIVPEDVERLPYLRQVLNETLRLRSPGPFAARISDKSHQLGGFQIPPNMPVMHAIGYVTHHQAYYEQPQSFDPEHFSPENVQKRHPFAFKPFGFAGNRMCPGNRFAVQEASVSLALLISRFHFRLVGDVTATPNVGFVTRPNEEIWVTVEPRR</sequence>
<gene>
    <name evidence="4" type="ORF">BV898_15294</name>
</gene>
<dbReference type="PANTHER" id="PTHR24280">
    <property type="entry name" value="CYTOCHROME P450 20A1"/>
    <property type="match status" value="1"/>
</dbReference>
<dbReference type="Gene3D" id="1.10.630.10">
    <property type="entry name" value="Cytochrome P450"/>
    <property type="match status" value="2"/>
</dbReference>
<evidence type="ECO:0000256" key="1">
    <source>
        <dbReference type="ARBA" id="ARBA00010617"/>
    </source>
</evidence>
<dbReference type="InterPro" id="IPR052666">
    <property type="entry name" value="CYP450_20A1-like"/>
</dbReference>